<reference evidence="15 16" key="1">
    <citation type="submission" date="2018-12" db="EMBL/GenBank/DDBJ databases">
        <title>Venturia inaequalis Genome Resource.</title>
        <authorList>
            <person name="Lichtner F.J."/>
        </authorList>
    </citation>
    <scope>NUCLEOTIDE SEQUENCE [LARGE SCALE GENOMIC DNA]</scope>
    <source>
        <strain evidence="15 16">120213</strain>
    </source>
</reference>
<feature type="transmembrane region" description="Helical" evidence="14">
    <location>
        <begin position="217"/>
        <end position="234"/>
    </location>
</feature>
<accession>A0A8H3UDN6</accession>
<evidence type="ECO:0000256" key="3">
    <source>
        <dbReference type="ARBA" id="ARBA00019082"/>
    </source>
</evidence>
<feature type="transmembrane region" description="Helical" evidence="14">
    <location>
        <begin position="306"/>
        <end position="328"/>
    </location>
</feature>
<keyword evidence="5" id="KW-0808">Transferase</keyword>
<keyword evidence="11" id="KW-1208">Phospholipid metabolism</keyword>
<evidence type="ECO:0000256" key="8">
    <source>
        <dbReference type="ARBA" id="ARBA00023098"/>
    </source>
</evidence>
<dbReference type="EMBL" id="WNWS01000422">
    <property type="protein sequence ID" value="KAE9968090.1"/>
    <property type="molecule type" value="Genomic_DNA"/>
</dbReference>
<organism evidence="15 16">
    <name type="scientific">Venturia inaequalis</name>
    <name type="common">Apple scab fungus</name>
    <dbReference type="NCBI Taxonomy" id="5025"/>
    <lineage>
        <taxon>Eukaryota</taxon>
        <taxon>Fungi</taxon>
        <taxon>Dikarya</taxon>
        <taxon>Ascomycota</taxon>
        <taxon>Pezizomycotina</taxon>
        <taxon>Dothideomycetes</taxon>
        <taxon>Pleosporomycetidae</taxon>
        <taxon>Venturiales</taxon>
        <taxon>Venturiaceae</taxon>
        <taxon>Venturia</taxon>
    </lineage>
</organism>
<proteinExistence type="inferred from homology"/>
<feature type="region of interest" description="Disordered" evidence="13">
    <location>
        <begin position="493"/>
        <end position="580"/>
    </location>
</feature>
<evidence type="ECO:0000256" key="10">
    <source>
        <dbReference type="ARBA" id="ARBA00023209"/>
    </source>
</evidence>
<feature type="transmembrane region" description="Helical" evidence="14">
    <location>
        <begin position="240"/>
        <end position="257"/>
    </location>
</feature>
<feature type="compositionally biased region" description="Low complexity" evidence="13">
    <location>
        <begin position="94"/>
        <end position="104"/>
    </location>
</feature>
<dbReference type="GO" id="GO:0016746">
    <property type="term" value="F:acyltransferase activity"/>
    <property type="evidence" value="ECO:0007669"/>
    <property type="project" value="UniProtKB-KW"/>
</dbReference>
<feature type="compositionally biased region" description="Polar residues" evidence="13">
    <location>
        <begin position="26"/>
        <end position="35"/>
    </location>
</feature>
<sequence>MSSSKALSPTVRRNQAEYSELVPAASSPSKPSRNYPNHRRGSSSTSIFQVLDEDSRDMAATRQKAASQPNIAASNTTEKLVPPTTPGDDGSGSGSPPMSSTTPGLSRSNSFSDADYFDESVPPLERLTVFDLIENLALPQRLERFQSTISLQTEKVRRGQERLKSSGKVAKDKVVEEWRRRVPTADEQLEKYKKRMRISVDRLNSKFGKAVTLREKLSFIAGVMNVFASGYLVGGHPDLYHIWYTVQLLYFMPVRFYTYQKKGYHYFLADLCYFVNLLLMLTIWVFPASKRLFIASYCLSFGNNAIAIAILFIHIMPCVALHCIVHLLPPELQATRFPAVYNIITSAPGDPEHYTLLQMMFWASWPYAVWQLSYHFFISVRRRDKIAAGRPTSYTWLRKSFGPTWLGRLVLSLPDSLQEPAYMMIQYLYALLTMIPCPLWFWSRWASGLFLLSVFSWSVWNGATYYIDVFGQRFQRELEQLKKDVAKWQSTPDLMGRSGLSSPFLSPEAENGNETERKGENAGAIKADQIPSIDGNVGPGSEGPEENKRTDSVSAIPLLDETTQTGSQAAKDDKGMRERK</sequence>
<feature type="transmembrane region" description="Helical" evidence="14">
    <location>
        <begin position="264"/>
        <end position="286"/>
    </location>
</feature>
<evidence type="ECO:0000256" key="13">
    <source>
        <dbReference type="SAM" id="MobiDB-lite"/>
    </source>
</evidence>
<evidence type="ECO:0000256" key="12">
    <source>
        <dbReference type="ARBA" id="ARBA00023315"/>
    </source>
</evidence>
<comment type="subcellular location">
    <subcellularLocation>
        <location evidence="1">Membrane</location>
        <topology evidence="1">Multi-pass membrane protein</topology>
    </subcellularLocation>
</comment>
<keyword evidence="6 14" id="KW-0812">Transmembrane</keyword>
<dbReference type="Pfam" id="PF10998">
    <property type="entry name" value="DUF2838"/>
    <property type="match status" value="1"/>
</dbReference>
<keyword evidence="4" id="KW-0444">Lipid biosynthesis</keyword>
<evidence type="ECO:0000256" key="5">
    <source>
        <dbReference type="ARBA" id="ARBA00022679"/>
    </source>
</evidence>
<evidence type="ECO:0000256" key="14">
    <source>
        <dbReference type="SAM" id="Phobius"/>
    </source>
</evidence>
<evidence type="ECO:0000313" key="15">
    <source>
        <dbReference type="EMBL" id="KAE9968090.1"/>
    </source>
</evidence>
<gene>
    <name evidence="15" type="ORF">EG328_007792</name>
</gene>
<comment type="caution">
    <text evidence="15">The sequence shown here is derived from an EMBL/GenBank/DDBJ whole genome shotgun (WGS) entry which is preliminary data.</text>
</comment>
<evidence type="ECO:0000256" key="1">
    <source>
        <dbReference type="ARBA" id="ARBA00004141"/>
    </source>
</evidence>
<keyword evidence="8" id="KW-0443">Lipid metabolism</keyword>
<evidence type="ECO:0000256" key="6">
    <source>
        <dbReference type="ARBA" id="ARBA00022692"/>
    </source>
</evidence>
<feature type="compositionally biased region" description="Polar residues" evidence="13">
    <location>
        <begin position="1"/>
        <end position="17"/>
    </location>
</feature>
<feature type="transmembrane region" description="Helical" evidence="14">
    <location>
        <begin position="421"/>
        <end position="442"/>
    </location>
</feature>
<dbReference type="PANTHER" id="PTHR31201:SF1">
    <property type="entry name" value="GLYCEROPHOSPHOCHOLINE ACYLTRANSFERASE 1"/>
    <property type="match status" value="1"/>
</dbReference>
<keyword evidence="12" id="KW-0012">Acyltransferase</keyword>
<evidence type="ECO:0000256" key="11">
    <source>
        <dbReference type="ARBA" id="ARBA00023264"/>
    </source>
</evidence>
<feature type="compositionally biased region" description="Polar residues" evidence="13">
    <location>
        <begin position="64"/>
        <end position="78"/>
    </location>
</feature>
<evidence type="ECO:0000313" key="16">
    <source>
        <dbReference type="Proteomes" id="UP000447873"/>
    </source>
</evidence>
<keyword evidence="10" id="KW-0594">Phospholipid biosynthesis</keyword>
<feature type="region of interest" description="Disordered" evidence="13">
    <location>
        <begin position="1"/>
        <end position="114"/>
    </location>
</feature>
<keyword evidence="7 14" id="KW-1133">Transmembrane helix</keyword>
<dbReference type="InterPro" id="IPR021261">
    <property type="entry name" value="GPCAT"/>
</dbReference>
<evidence type="ECO:0000256" key="9">
    <source>
        <dbReference type="ARBA" id="ARBA00023136"/>
    </source>
</evidence>
<keyword evidence="9 14" id="KW-0472">Membrane</keyword>
<dbReference type="GO" id="GO:0006656">
    <property type="term" value="P:phosphatidylcholine biosynthetic process"/>
    <property type="evidence" value="ECO:0007669"/>
    <property type="project" value="TreeGrafter"/>
</dbReference>
<protein>
    <recommendedName>
        <fullName evidence="3">Glycerophosphocholine acyltransferase 1</fullName>
    </recommendedName>
</protein>
<evidence type="ECO:0000256" key="4">
    <source>
        <dbReference type="ARBA" id="ARBA00022516"/>
    </source>
</evidence>
<comment type="similarity">
    <text evidence="2">Belongs to the GPC1 family.</text>
</comment>
<dbReference type="PANTHER" id="PTHR31201">
    <property type="entry name" value="OS01G0585100 PROTEIN"/>
    <property type="match status" value="1"/>
</dbReference>
<name>A0A8H3UDN6_VENIN</name>
<dbReference type="AlphaFoldDB" id="A0A8H3UDN6"/>
<dbReference type="GO" id="GO:0016020">
    <property type="term" value="C:membrane"/>
    <property type="evidence" value="ECO:0007669"/>
    <property type="project" value="UniProtKB-SubCell"/>
</dbReference>
<evidence type="ECO:0000256" key="2">
    <source>
        <dbReference type="ARBA" id="ARBA00006675"/>
    </source>
</evidence>
<evidence type="ECO:0000256" key="7">
    <source>
        <dbReference type="ARBA" id="ARBA00022989"/>
    </source>
</evidence>
<feature type="compositionally biased region" description="Basic and acidic residues" evidence="13">
    <location>
        <begin position="570"/>
        <end position="580"/>
    </location>
</feature>
<dbReference type="Proteomes" id="UP000447873">
    <property type="component" value="Unassembled WGS sequence"/>
</dbReference>